<accession>A0A9P5RWD0</accession>
<dbReference type="Proteomes" id="UP000748756">
    <property type="component" value="Unassembled WGS sequence"/>
</dbReference>
<evidence type="ECO:0000313" key="1">
    <source>
        <dbReference type="EMBL" id="KAF9149365.1"/>
    </source>
</evidence>
<protein>
    <submittedName>
        <fullName evidence="1">Uncharacterized protein</fullName>
    </submittedName>
</protein>
<sequence length="171" mass="19469">MALEKNRTHGRNTAVKGEQNLPQIYKNIFAICVTIDLPKLNVIAVRACKDKSMSEGDEILEYEYVVKRERYVDDDNTALIVRRGGIRVSKDEVVENIHVTKGHIIDNKRLHYQTFKGTVLIEYKGCDYDTQYEGMCVMCYKSGKLALIVGLDQTLVRESTGTVMKEGFKKS</sequence>
<dbReference type="EMBL" id="JAAAUQ010000538">
    <property type="protein sequence ID" value="KAF9149365.1"/>
    <property type="molecule type" value="Genomic_DNA"/>
</dbReference>
<organism evidence="1 2">
    <name type="scientific">Linnemannia schmuckeri</name>
    <dbReference type="NCBI Taxonomy" id="64567"/>
    <lineage>
        <taxon>Eukaryota</taxon>
        <taxon>Fungi</taxon>
        <taxon>Fungi incertae sedis</taxon>
        <taxon>Mucoromycota</taxon>
        <taxon>Mortierellomycotina</taxon>
        <taxon>Mortierellomycetes</taxon>
        <taxon>Mortierellales</taxon>
        <taxon>Mortierellaceae</taxon>
        <taxon>Linnemannia</taxon>
    </lineage>
</organism>
<proteinExistence type="predicted"/>
<evidence type="ECO:0000313" key="2">
    <source>
        <dbReference type="Proteomes" id="UP000748756"/>
    </source>
</evidence>
<comment type="caution">
    <text evidence="1">The sequence shown here is derived from an EMBL/GenBank/DDBJ whole genome shotgun (WGS) entry which is preliminary data.</text>
</comment>
<dbReference type="OrthoDB" id="10249888at2759"/>
<name>A0A9P5RWD0_9FUNG</name>
<dbReference type="AlphaFoldDB" id="A0A9P5RWD0"/>
<keyword evidence="2" id="KW-1185">Reference proteome</keyword>
<gene>
    <name evidence="1" type="ORF">BG015_008834</name>
</gene>
<reference evidence="1" key="1">
    <citation type="journal article" date="2020" name="Fungal Divers.">
        <title>Resolving the Mortierellaceae phylogeny through synthesis of multi-gene phylogenetics and phylogenomics.</title>
        <authorList>
            <person name="Vandepol N."/>
            <person name="Liber J."/>
            <person name="Desiro A."/>
            <person name="Na H."/>
            <person name="Kennedy M."/>
            <person name="Barry K."/>
            <person name="Grigoriev I.V."/>
            <person name="Miller A.N."/>
            <person name="O'Donnell K."/>
            <person name="Stajich J.E."/>
            <person name="Bonito G."/>
        </authorList>
    </citation>
    <scope>NUCLEOTIDE SEQUENCE</scope>
    <source>
        <strain evidence="1">NRRL 6426</strain>
    </source>
</reference>